<evidence type="ECO:0000313" key="1">
    <source>
        <dbReference type="EMBL" id="GMH30254.1"/>
    </source>
</evidence>
<sequence>MEVVFKYQACFFSDDVLLFAKANKEQAAIVREVLDSFYTVLGLNINPSKSLLFCSPSVQNKAAKEMQGKYGFRTVSGMWEFLAAKIIHRPVSNNLHQEIIDGVRMKLMDWSSRFPVYQQEEDF</sequence>
<reference evidence="1" key="1">
    <citation type="submission" date="2023-05" db="EMBL/GenBank/DDBJ databases">
        <title>Nepenthes gracilis genome sequencing.</title>
        <authorList>
            <person name="Fukushima K."/>
        </authorList>
    </citation>
    <scope>NUCLEOTIDE SEQUENCE</scope>
    <source>
        <strain evidence="1">SING2019-196</strain>
    </source>
</reference>
<dbReference type="AlphaFoldDB" id="A0AAD3Y7L9"/>
<protein>
    <recommendedName>
        <fullName evidence="3">Reverse transcriptase domain-containing protein</fullName>
    </recommendedName>
</protein>
<dbReference type="Proteomes" id="UP001279734">
    <property type="component" value="Unassembled WGS sequence"/>
</dbReference>
<name>A0AAD3Y7L9_NEPGR</name>
<organism evidence="1 2">
    <name type="scientific">Nepenthes gracilis</name>
    <name type="common">Slender pitcher plant</name>
    <dbReference type="NCBI Taxonomy" id="150966"/>
    <lineage>
        <taxon>Eukaryota</taxon>
        <taxon>Viridiplantae</taxon>
        <taxon>Streptophyta</taxon>
        <taxon>Embryophyta</taxon>
        <taxon>Tracheophyta</taxon>
        <taxon>Spermatophyta</taxon>
        <taxon>Magnoliopsida</taxon>
        <taxon>eudicotyledons</taxon>
        <taxon>Gunneridae</taxon>
        <taxon>Pentapetalae</taxon>
        <taxon>Caryophyllales</taxon>
        <taxon>Nepenthaceae</taxon>
        <taxon>Nepenthes</taxon>
    </lineage>
</organism>
<evidence type="ECO:0000313" key="2">
    <source>
        <dbReference type="Proteomes" id="UP001279734"/>
    </source>
</evidence>
<dbReference type="EMBL" id="BSYO01000038">
    <property type="protein sequence ID" value="GMH30254.1"/>
    <property type="molecule type" value="Genomic_DNA"/>
</dbReference>
<proteinExistence type="predicted"/>
<comment type="caution">
    <text evidence="1">The sequence shown here is derived from an EMBL/GenBank/DDBJ whole genome shotgun (WGS) entry which is preliminary data.</text>
</comment>
<accession>A0AAD3Y7L9</accession>
<keyword evidence="2" id="KW-1185">Reference proteome</keyword>
<gene>
    <name evidence="1" type="ORF">Nepgr_032097</name>
</gene>
<evidence type="ECO:0008006" key="3">
    <source>
        <dbReference type="Google" id="ProtNLM"/>
    </source>
</evidence>